<accession>A0A7S4PWW2</accession>
<feature type="domain" description="CRAL-TRIO" evidence="1">
    <location>
        <begin position="163"/>
        <end position="327"/>
    </location>
</feature>
<gene>
    <name evidence="2" type="ORF">AMON00008_LOCUS4902</name>
</gene>
<name>A0A7S4PWW2_9DINO</name>
<reference evidence="2" key="1">
    <citation type="submission" date="2021-01" db="EMBL/GenBank/DDBJ databases">
        <authorList>
            <person name="Corre E."/>
            <person name="Pelletier E."/>
            <person name="Niang G."/>
            <person name="Scheremetjew M."/>
            <person name="Finn R."/>
            <person name="Kale V."/>
            <person name="Holt S."/>
            <person name="Cochrane G."/>
            <person name="Meng A."/>
            <person name="Brown T."/>
            <person name="Cohen L."/>
        </authorList>
    </citation>
    <scope>NUCLEOTIDE SEQUENCE</scope>
    <source>
        <strain evidence="2">CCMP3105</strain>
    </source>
</reference>
<dbReference type="InterPro" id="IPR001251">
    <property type="entry name" value="CRAL-TRIO_dom"/>
</dbReference>
<sequence>MAAMQKSRLLPIERKERFSGAVQAQALVARDDPTPTTFCGFRALPEIQASAVRCNSRSISDYSLPAEALTFRPTPETITAKYKNGDSERRIHNNSVLTPLEQEKLSLMRQEAELQGKAFYPPVAAMATRYLSHARNDHRRALDVMQATQAWREEYFKDGPITDADVEEDMRHGIVYFTGRDSAMRPALVVRGRRIPEQWYREKRVDKLLRILIFCMEYFLRFMVVPGKVENLCVIVDLKGLSLSQVQIGPLKEIYKVMSHHYIGRVYRFYICNMPSALSLVAGMAKSLLTDRQKQKLVMVSEPKKLREEFALHQLERDLGGSRQPAEQFLPFPLQPGPFEPGCASGPDRKAVCGAHRALTRLGAIGKLWDPERSKEQNERVEFDASAAGLLERCGLSTSEEDAQTPTTAHASEEEVLRHESVVSESCSEASKDSLAAANVDASTEAGTCRVTVQTASFDSRVADWTVLEDDRASTGPMAGRAASLWGGFTSSCWCPSNYS</sequence>
<evidence type="ECO:0000259" key="1">
    <source>
        <dbReference type="PROSITE" id="PS50191"/>
    </source>
</evidence>
<dbReference type="CDD" id="cd00170">
    <property type="entry name" value="SEC14"/>
    <property type="match status" value="1"/>
</dbReference>
<dbReference type="SMART" id="SM00516">
    <property type="entry name" value="SEC14"/>
    <property type="match status" value="1"/>
</dbReference>
<dbReference type="SUPFAM" id="SSF52087">
    <property type="entry name" value="CRAL/TRIO domain"/>
    <property type="match status" value="1"/>
</dbReference>
<dbReference type="PANTHER" id="PTHR46818:SF1">
    <property type="entry name" value="CHROMOSOME UNDETERMINED SCAFFOLD_125, WHOLE GENOME SHOTGUN SEQUENCE"/>
    <property type="match status" value="1"/>
</dbReference>
<dbReference type="EMBL" id="HBNR01007454">
    <property type="protein sequence ID" value="CAE4565283.1"/>
    <property type="molecule type" value="Transcribed_RNA"/>
</dbReference>
<dbReference type="InterPro" id="IPR036865">
    <property type="entry name" value="CRAL-TRIO_dom_sf"/>
</dbReference>
<organism evidence="2">
    <name type="scientific">Alexandrium monilatum</name>
    <dbReference type="NCBI Taxonomy" id="311494"/>
    <lineage>
        <taxon>Eukaryota</taxon>
        <taxon>Sar</taxon>
        <taxon>Alveolata</taxon>
        <taxon>Dinophyceae</taxon>
        <taxon>Gonyaulacales</taxon>
        <taxon>Pyrocystaceae</taxon>
        <taxon>Alexandrium</taxon>
    </lineage>
</organism>
<protein>
    <recommendedName>
        <fullName evidence="1">CRAL-TRIO domain-containing protein</fullName>
    </recommendedName>
</protein>
<dbReference type="Pfam" id="PF00650">
    <property type="entry name" value="CRAL_TRIO"/>
    <property type="match status" value="1"/>
</dbReference>
<dbReference type="PROSITE" id="PS50191">
    <property type="entry name" value="CRAL_TRIO"/>
    <property type="match status" value="1"/>
</dbReference>
<proteinExistence type="predicted"/>
<evidence type="ECO:0000313" key="2">
    <source>
        <dbReference type="EMBL" id="CAE4565283.1"/>
    </source>
</evidence>
<dbReference type="Gene3D" id="3.40.525.10">
    <property type="entry name" value="CRAL-TRIO lipid binding domain"/>
    <property type="match status" value="1"/>
</dbReference>
<dbReference type="AlphaFoldDB" id="A0A7S4PWW2"/>
<dbReference type="PANTHER" id="PTHR46818">
    <property type="entry name" value="DOMAIN-CONTAINING PROTEIN, PUTATIVE-RELATED"/>
    <property type="match status" value="1"/>
</dbReference>